<evidence type="ECO:0000313" key="2">
    <source>
        <dbReference type="EMBL" id="EFC36890.1"/>
    </source>
</evidence>
<keyword evidence="1" id="KW-0233">DNA recombination</keyword>
<dbReference type="Proteomes" id="UP000006671">
    <property type="component" value="Unassembled WGS sequence"/>
</dbReference>
<reference evidence="2 3" key="1">
    <citation type="journal article" date="2010" name="Cell">
        <title>The genome of Naegleria gruberi illuminates early eukaryotic versatility.</title>
        <authorList>
            <person name="Fritz-Laylin L.K."/>
            <person name="Prochnik S.E."/>
            <person name="Ginger M.L."/>
            <person name="Dacks J.B."/>
            <person name="Carpenter M.L."/>
            <person name="Field M.C."/>
            <person name="Kuo A."/>
            <person name="Paredez A."/>
            <person name="Chapman J."/>
            <person name="Pham J."/>
            <person name="Shu S."/>
            <person name="Neupane R."/>
            <person name="Cipriano M."/>
            <person name="Mancuso J."/>
            <person name="Tu H."/>
            <person name="Salamov A."/>
            <person name="Lindquist E."/>
            <person name="Shapiro H."/>
            <person name="Lucas S."/>
            <person name="Grigoriev I.V."/>
            <person name="Cande W.Z."/>
            <person name="Fulton C."/>
            <person name="Rokhsar D.S."/>
            <person name="Dawson S.C."/>
        </authorList>
    </citation>
    <scope>NUCLEOTIDE SEQUENCE [LARGE SCALE GENOMIC DNA]</scope>
    <source>
        <strain evidence="2 3">NEG-M</strain>
    </source>
</reference>
<dbReference type="InterPro" id="IPR011010">
    <property type="entry name" value="DNA_brk_join_enz"/>
</dbReference>
<protein>
    <submittedName>
        <fullName evidence="2">Predicted protein</fullName>
    </submittedName>
</protein>
<dbReference type="RefSeq" id="XP_002669634.1">
    <property type="nucleotide sequence ID" value="XM_002669588.1"/>
</dbReference>
<proteinExistence type="predicted"/>
<evidence type="ECO:0000313" key="3">
    <source>
        <dbReference type="Proteomes" id="UP000006671"/>
    </source>
</evidence>
<dbReference type="GO" id="GO:0015074">
    <property type="term" value="P:DNA integration"/>
    <property type="evidence" value="ECO:0007669"/>
    <property type="project" value="InterPro"/>
</dbReference>
<dbReference type="OrthoDB" id="2681442at2759"/>
<sequence length="326" mass="37956">MDQIRRNDVHNCSSGWKLILQTRDLGMLVSIKEETFKLYTRNYNGFLWFITAFNISMDDPYAIEYYAAYLTIQGQTSRVEALRPSLQFWANIERRVFPISWSYDKIKRGITLIWSLIDRKALKRDPIFYHHIEGFIQRKDHYDPFIFKLTSAMLVIGFRLFARPGELARLKWGYVTKLRNGNIKLDLSGHKTDFFLLEKPITIDKHLENPSVCPVKLLFDYMNTVQHFKKADSPLFSLQDNIFFNTEDVSQLIKNAMFSVDSEITVSGHSLRIGATTESIIKGIPTQDIIMGTRHKDVKSLQPYQRQEALAARHLSTTLLSRDNIH</sequence>
<dbReference type="InterPro" id="IPR013762">
    <property type="entry name" value="Integrase-like_cat_sf"/>
</dbReference>
<dbReference type="SUPFAM" id="SSF56349">
    <property type="entry name" value="DNA breaking-rejoining enzymes"/>
    <property type="match status" value="1"/>
</dbReference>
<evidence type="ECO:0000256" key="1">
    <source>
        <dbReference type="ARBA" id="ARBA00023172"/>
    </source>
</evidence>
<dbReference type="EMBL" id="GG738924">
    <property type="protein sequence ID" value="EFC36890.1"/>
    <property type="molecule type" value="Genomic_DNA"/>
</dbReference>
<dbReference type="InParanoid" id="D2W1Y2"/>
<name>D2W1Y2_NAEGR</name>
<dbReference type="KEGG" id="ngr:NAEGRDRAFT_54063"/>
<dbReference type="AlphaFoldDB" id="D2W1Y2"/>
<dbReference type="GeneID" id="8856088"/>
<organism evidence="3">
    <name type="scientific">Naegleria gruberi</name>
    <name type="common">Amoeba</name>
    <dbReference type="NCBI Taxonomy" id="5762"/>
    <lineage>
        <taxon>Eukaryota</taxon>
        <taxon>Discoba</taxon>
        <taxon>Heterolobosea</taxon>
        <taxon>Tetramitia</taxon>
        <taxon>Eutetramitia</taxon>
        <taxon>Vahlkampfiidae</taxon>
        <taxon>Naegleria</taxon>
    </lineage>
</organism>
<gene>
    <name evidence="2" type="ORF">NAEGRDRAFT_54063</name>
</gene>
<dbReference type="GO" id="GO:0006310">
    <property type="term" value="P:DNA recombination"/>
    <property type="evidence" value="ECO:0007669"/>
    <property type="project" value="UniProtKB-KW"/>
</dbReference>
<accession>D2W1Y2</accession>
<dbReference type="GO" id="GO:0003677">
    <property type="term" value="F:DNA binding"/>
    <property type="evidence" value="ECO:0007669"/>
    <property type="project" value="InterPro"/>
</dbReference>
<keyword evidence="3" id="KW-1185">Reference proteome</keyword>
<dbReference type="Gene3D" id="1.10.443.10">
    <property type="entry name" value="Intergrase catalytic core"/>
    <property type="match status" value="1"/>
</dbReference>
<dbReference type="VEuPathDB" id="AmoebaDB:NAEGRDRAFT_54063"/>